<dbReference type="Pfam" id="PF04542">
    <property type="entry name" value="Sigma70_r2"/>
    <property type="match status" value="1"/>
</dbReference>
<evidence type="ECO:0000313" key="8">
    <source>
        <dbReference type="Proteomes" id="UP000628736"/>
    </source>
</evidence>
<evidence type="ECO:0000256" key="1">
    <source>
        <dbReference type="ARBA" id="ARBA00010641"/>
    </source>
</evidence>
<dbReference type="GO" id="GO:0003677">
    <property type="term" value="F:DNA binding"/>
    <property type="evidence" value="ECO:0007669"/>
    <property type="project" value="UniProtKB-KW"/>
</dbReference>
<dbReference type="InterPro" id="IPR039425">
    <property type="entry name" value="RNA_pol_sigma-70-like"/>
</dbReference>
<accession>A0A8J6M5C2</accession>
<dbReference type="InterPro" id="IPR014284">
    <property type="entry name" value="RNA_pol_sigma-70_dom"/>
</dbReference>
<sequence length="186" mass="21634">MEDHKIIDLYWARSQQAIVESDQKYGPYCRAIALGILAMREDAEECVNDTWLRAWNAMPPQRPSVLSAFFGKLTRNLSLDRWRRERAAKRGGGQVEVALQELEDCLPDCRVPDQELDARETADLISTFLRTQPELDRRLFVRRYFHLEALSSLGKRFGLTESQVKSRLYRTRQKLKLLLEHEGVAI</sequence>
<dbReference type="InterPro" id="IPR013324">
    <property type="entry name" value="RNA_pol_sigma_r3/r4-like"/>
</dbReference>
<evidence type="ECO:0000259" key="6">
    <source>
        <dbReference type="Pfam" id="PF04542"/>
    </source>
</evidence>
<gene>
    <name evidence="7" type="ORF">H8S11_00215</name>
</gene>
<dbReference type="AlphaFoldDB" id="A0A8J6M5C2"/>
<comment type="similarity">
    <text evidence="1">Belongs to the sigma-70 factor family. ECF subfamily.</text>
</comment>
<dbReference type="RefSeq" id="WP_147573094.1">
    <property type="nucleotide sequence ID" value="NZ_JACOPO010000001.1"/>
</dbReference>
<dbReference type="EMBL" id="JACOPO010000001">
    <property type="protein sequence ID" value="MBC5721254.1"/>
    <property type="molecule type" value="Genomic_DNA"/>
</dbReference>
<keyword evidence="5" id="KW-0804">Transcription</keyword>
<proteinExistence type="inferred from homology"/>
<evidence type="ECO:0000256" key="2">
    <source>
        <dbReference type="ARBA" id="ARBA00023015"/>
    </source>
</evidence>
<organism evidence="7 8">
    <name type="scientific">Flintibacter hominis</name>
    <dbReference type="NCBI Taxonomy" id="2763048"/>
    <lineage>
        <taxon>Bacteria</taxon>
        <taxon>Bacillati</taxon>
        <taxon>Bacillota</taxon>
        <taxon>Clostridia</taxon>
        <taxon>Eubacteriales</taxon>
        <taxon>Flintibacter</taxon>
    </lineage>
</organism>
<dbReference type="SUPFAM" id="SSF88659">
    <property type="entry name" value="Sigma3 and sigma4 domains of RNA polymerase sigma factors"/>
    <property type="match status" value="1"/>
</dbReference>
<dbReference type="GO" id="GO:0016987">
    <property type="term" value="F:sigma factor activity"/>
    <property type="evidence" value="ECO:0007669"/>
    <property type="project" value="UniProtKB-KW"/>
</dbReference>
<dbReference type="PANTHER" id="PTHR43133:SF8">
    <property type="entry name" value="RNA POLYMERASE SIGMA FACTOR HI_1459-RELATED"/>
    <property type="match status" value="1"/>
</dbReference>
<keyword evidence="4" id="KW-0238">DNA-binding</keyword>
<dbReference type="InterPro" id="IPR013325">
    <property type="entry name" value="RNA_pol_sigma_r2"/>
</dbReference>
<evidence type="ECO:0000256" key="5">
    <source>
        <dbReference type="ARBA" id="ARBA00023163"/>
    </source>
</evidence>
<dbReference type="InterPro" id="IPR036388">
    <property type="entry name" value="WH-like_DNA-bd_sf"/>
</dbReference>
<protein>
    <submittedName>
        <fullName evidence="7">Sigma-70 family RNA polymerase sigma factor</fullName>
    </submittedName>
</protein>
<feature type="domain" description="RNA polymerase sigma-70 region 2" evidence="6">
    <location>
        <begin position="23"/>
        <end position="86"/>
    </location>
</feature>
<evidence type="ECO:0000313" key="7">
    <source>
        <dbReference type="EMBL" id="MBC5721254.1"/>
    </source>
</evidence>
<reference evidence="7" key="1">
    <citation type="submission" date="2020-08" db="EMBL/GenBank/DDBJ databases">
        <title>Genome public.</title>
        <authorList>
            <person name="Liu C."/>
            <person name="Sun Q."/>
        </authorList>
    </citation>
    <scope>NUCLEOTIDE SEQUENCE</scope>
    <source>
        <strain evidence="7">NSJ-23</strain>
    </source>
</reference>
<comment type="caution">
    <text evidence="7">The sequence shown here is derived from an EMBL/GenBank/DDBJ whole genome shotgun (WGS) entry which is preliminary data.</text>
</comment>
<dbReference type="InterPro" id="IPR007627">
    <property type="entry name" value="RNA_pol_sigma70_r2"/>
</dbReference>
<name>A0A8J6M5C2_9FIRM</name>
<dbReference type="Proteomes" id="UP000628736">
    <property type="component" value="Unassembled WGS sequence"/>
</dbReference>
<evidence type="ECO:0000256" key="3">
    <source>
        <dbReference type="ARBA" id="ARBA00023082"/>
    </source>
</evidence>
<dbReference type="PANTHER" id="PTHR43133">
    <property type="entry name" value="RNA POLYMERASE ECF-TYPE SIGMA FACTO"/>
    <property type="match status" value="1"/>
</dbReference>
<keyword evidence="3" id="KW-0731">Sigma factor</keyword>
<evidence type="ECO:0000256" key="4">
    <source>
        <dbReference type="ARBA" id="ARBA00023125"/>
    </source>
</evidence>
<keyword evidence="2" id="KW-0805">Transcription regulation</keyword>
<dbReference type="Gene3D" id="1.10.10.10">
    <property type="entry name" value="Winged helix-like DNA-binding domain superfamily/Winged helix DNA-binding domain"/>
    <property type="match status" value="1"/>
</dbReference>
<dbReference type="SUPFAM" id="SSF88946">
    <property type="entry name" value="Sigma2 domain of RNA polymerase sigma factors"/>
    <property type="match status" value="1"/>
</dbReference>
<dbReference type="GO" id="GO:0006352">
    <property type="term" value="P:DNA-templated transcription initiation"/>
    <property type="evidence" value="ECO:0007669"/>
    <property type="project" value="InterPro"/>
</dbReference>
<dbReference type="NCBIfam" id="TIGR02937">
    <property type="entry name" value="sigma70-ECF"/>
    <property type="match status" value="1"/>
</dbReference>
<dbReference type="Gene3D" id="1.10.1740.10">
    <property type="match status" value="1"/>
</dbReference>
<keyword evidence="8" id="KW-1185">Reference proteome</keyword>